<proteinExistence type="predicted"/>
<dbReference type="AlphaFoldDB" id="A0A7C3LTX5"/>
<organism evidence="2">
    <name type="scientific">Leptospirillum ferriphilum</name>
    <dbReference type="NCBI Taxonomy" id="178606"/>
    <lineage>
        <taxon>Bacteria</taxon>
        <taxon>Pseudomonadati</taxon>
        <taxon>Nitrospirota</taxon>
        <taxon>Nitrospiria</taxon>
        <taxon>Nitrospirales</taxon>
        <taxon>Nitrospiraceae</taxon>
        <taxon>Leptospirillum</taxon>
    </lineage>
</organism>
<dbReference type="SUPFAM" id="SSF110296">
    <property type="entry name" value="Oligoxyloglucan reducing end-specific cellobiohydrolase"/>
    <property type="match status" value="1"/>
</dbReference>
<dbReference type="EMBL" id="DTMM01000153">
    <property type="protein sequence ID" value="HFT93739.1"/>
    <property type="molecule type" value="Genomic_DNA"/>
</dbReference>
<name>A0A7C3LTX5_9BACT</name>
<keyword evidence="1" id="KW-0732">Signal</keyword>
<dbReference type="PANTHER" id="PTHR47199">
    <property type="entry name" value="PHOTOSYSTEM II STABILITY/ASSEMBLY FACTOR HCF136, CHLOROPLASTIC"/>
    <property type="match status" value="1"/>
</dbReference>
<feature type="chain" id="PRO_5028005023" evidence="1">
    <location>
        <begin position="24"/>
        <end position="359"/>
    </location>
</feature>
<protein>
    <submittedName>
        <fullName evidence="2">Uncharacterized protein</fullName>
    </submittedName>
</protein>
<gene>
    <name evidence="2" type="ORF">ENX03_07380</name>
</gene>
<accession>A0A7C3LTX5</accession>
<reference evidence="2" key="1">
    <citation type="journal article" date="2020" name="mSystems">
        <title>Genome- and Community-Level Interaction Insights into Carbon Utilization and Element Cycling Functions of Hydrothermarchaeota in Hydrothermal Sediment.</title>
        <authorList>
            <person name="Zhou Z."/>
            <person name="Liu Y."/>
            <person name="Xu W."/>
            <person name="Pan J."/>
            <person name="Luo Z.H."/>
            <person name="Li M."/>
        </authorList>
    </citation>
    <scope>NUCLEOTIDE SEQUENCE [LARGE SCALE GENOMIC DNA]</scope>
    <source>
        <strain evidence="2">SpSt-902</strain>
    </source>
</reference>
<feature type="signal peptide" evidence="1">
    <location>
        <begin position="1"/>
        <end position="23"/>
    </location>
</feature>
<sequence>MEKMIARFLVAAFLFLPGCQGQASGLVWNALPLGSGIQPTSVSCPVSGTCFAVGENGLILKTINGGVSWITLDLVNQSSALANFNLTGISCPSSELCYMVGNQGLILATFDGGQTFQIENETVNGNLTLNAISCQPSSTPACVAVGNTNTVFILEQLSGVWVQDLAVQTDIGPANYNQVALEQGAIFITAMTQAGQGVDGVLVSDNGGAGFSFLPVSSTLAPQGISGIACQTAQQCVADGAGAIVVTGNGGLNWIAATVYGGGGVPGTLTGVSATSDGSFWVYGSSGALYQIPAVSGGVLPGEVAYPQTLPGNNIALTVGGVSCQSAGLCVAVTYSPNVPGVVYLSSSATSPSSGGAIQ</sequence>
<evidence type="ECO:0000313" key="2">
    <source>
        <dbReference type="EMBL" id="HFT93739.1"/>
    </source>
</evidence>
<comment type="caution">
    <text evidence="2">The sequence shown here is derived from an EMBL/GenBank/DDBJ whole genome shotgun (WGS) entry which is preliminary data.</text>
</comment>
<evidence type="ECO:0000256" key="1">
    <source>
        <dbReference type="SAM" id="SignalP"/>
    </source>
</evidence>
<dbReference type="PANTHER" id="PTHR47199:SF2">
    <property type="entry name" value="PHOTOSYSTEM II STABILITY_ASSEMBLY FACTOR HCF136, CHLOROPLASTIC"/>
    <property type="match status" value="1"/>
</dbReference>